<evidence type="ECO:0000313" key="3">
    <source>
        <dbReference type="EnsemblPlants" id="OPUNC02G10080.1"/>
    </source>
</evidence>
<evidence type="ECO:0000259" key="2">
    <source>
        <dbReference type="Pfam" id="PF25019"/>
    </source>
</evidence>
<evidence type="ECO:0000313" key="4">
    <source>
        <dbReference type="Proteomes" id="UP000026962"/>
    </source>
</evidence>
<dbReference type="Proteomes" id="UP000026962">
    <property type="component" value="Chromosome 2"/>
</dbReference>
<protein>
    <recommendedName>
        <fullName evidence="2">R13L1/DRL21-like LRR repeat region domain-containing protein</fullName>
    </recommendedName>
</protein>
<dbReference type="eggNOG" id="KOG4658">
    <property type="taxonomic scope" value="Eukaryota"/>
</dbReference>
<dbReference type="Pfam" id="PF25019">
    <property type="entry name" value="LRR_R13L1-DRL21"/>
    <property type="match status" value="1"/>
</dbReference>
<feature type="domain" description="R13L1/DRL21-like LRR repeat region" evidence="2">
    <location>
        <begin position="215"/>
        <end position="336"/>
    </location>
</feature>
<reference evidence="3" key="2">
    <citation type="submission" date="2018-05" db="EMBL/GenBank/DDBJ databases">
        <title>OpunRS2 (Oryza punctata Reference Sequence Version 2).</title>
        <authorList>
            <person name="Zhang J."/>
            <person name="Kudrna D."/>
            <person name="Lee S."/>
            <person name="Talag J."/>
            <person name="Welchert J."/>
            <person name="Wing R.A."/>
        </authorList>
    </citation>
    <scope>NUCLEOTIDE SEQUENCE [LARGE SCALE GENOMIC DNA]</scope>
</reference>
<dbReference type="PANTHER" id="PTHR47186:SF58">
    <property type="entry name" value="NB-ARC DOMAIN-CONTAINING PROTEIN"/>
    <property type="match status" value="1"/>
</dbReference>
<proteinExistence type="predicted"/>
<keyword evidence="4" id="KW-1185">Reference proteome</keyword>
<dbReference type="STRING" id="4537.A0A0E0JY64"/>
<reference evidence="3" key="1">
    <citation type="submission" date="2015-04" db="UniProtKB">
        <authorList>
            <consortium name="EnsemblPlants"/>
        </authorList>
    </citation>
    <scope>IDENTIFICATION</scope>
</reference>
<accession>A0A0E0JY64</accession>
<dbReference type="PANTHER" id="PTHR47186">
    <property type="entry name" value="LEUCINE-RICH REPEAT-CONTAINING PROTEIN 57"/>
    <property type="match status" value="1"/>
</dbReference>
<name>A0A0E0JY64_ORYPU</name>
<dbReference type="Gramene" id="OPUNC02G10080.1">
    <property type="protein sequence ID" value="OPUNC02G10080.1"/>
    <property type="gene ID" value="OPUNC02G10080"/>
</dbReference>
<dbReference type="SUPFAM" id="SSF52058">
    <property type="entry name" value="L domain-like"/>
    <property type="match status" value="2"/>
</dbReference>
<dbReference type="AlphaFoldDB" id="A0A0E0JY64"/>
<feature type="region of interest" description="Disordered" evidence="1">
    <location>
        <begin position="862"/>
        <end position="887"/>
    </location>
</feature>
<dbReference type="EnsemblPlants" id="OPUNC02G10080.1">
    <property type="protein sequence ID" value="OPUNC02G10080.1"/>
    <property type="gene ID" value="OPUNC02G10080"/>
</dbReference>
<dbReference type="InterPro" id="IPR056789">
    <property type="entry name" value="LRR_R13L1-DRL21"/>
</dbReference>
<dbReference type="InterPro" id="IPR032675">
    <property type="entry name" value="LRR_dom_sf"/>
</dbReference>
<sequence>MECSLAAALTAAYIHSQPLISKPWPFLPCTSDIRNLSHSKTHIAPASSLHHLGRPVLRKLTIDRGSPNWLLGKVVRQLSDGLVTAYVDSAELGLNMEQIKSDLMFTQGLLHEAHLRRDVSNPGLPGLLEILSKKADEAEDTLDELHYFIIQDQIDGTHEATPVVGSGIRGQALHGRHVLHRTIELCSNIPGIGKMKYLQRLKEYHVKKEDIGFELSELGNLTELGGKLKIFNLENVATREEANQAKLWLKRNLRTLKLIWGAVQQTTGSDVLDGLQPHSNLRALSIINHGGPTGPGWLCTDIRINGLKCLHLEGISWGTLPPFGQLMHLEELTLINIAVIRQFGPDFGGVTKNSFLHLKKIEFVRLPELVEWVGGDHCHLFSKLSSIRCEDCPNLSMLLLPSSVCSMSCTQDIKNTTWFPNLCYLIIWKRPRLSLPPLPHTSMLTCVTVREDDTDVLGFGKNELMVNSYRGALAFHNLNKVEDMTIVDMPLVSLTDLQKLNSLRSLDVKQCESMLFSEVDEGVIFHSVHKLNLRDFHVTGKSLTNLSNYFPALTEFRLNMSIEVEEEEETVLRVPWSSLSYFQISGYVNLFLPVEDGGGLQDLSSLQKLEIKSCGKMFARWSALEAGALSSKPFPASLRELEISKEPSMQSMDLLSNLTSLTRLELIECVNLTVDGFDPIITHNLKELEVYNSNNHHPSIAADLFSEVARMEVIPAGSFQQLEELSVDSISAVLVAPICNLLACTLRQLGFSYDLRMESFTETQQEALQLLTSLQCLGFSRCPRLQSLPEGLHRLSSLHMLQINKCPEIRALPKEGFPASLIHLFTTGTCVDLKDQLKKLEASTPDDLLIHARRKTLQHWKGEQASKRWQQRHQRQQGFAGGSAESDMHSLARESRTTGEGLAFGPAMATPVGVTFLLGRCCVFYPLPMGSPGENHFLSKTSGCGATGVVSSLEASFIRSIP</sequence>
<organism evidence="3">
    <name type="scientific">Oryza punctata</name>
    <name type="common">Red rice</name>
    <dbReference type="NCBI Taxonomy" id="4537"/>
    <lineage>
        <taxon>Eukaryota</taxon>
        <taxon>Viridiplantae</taxon>
        <taxon>Streptophyta</taxon>
        <taxon>Embryophyta</taxon>
        <taxon>Tracheophyta</taxon>
        <taxon>Spermatophyta</taxon>
        <taxon>Magnoliopsida</taxon>
        <taxon>Liliopsida</taxon>
        <taxon>Poales</taxon>
        <taxon>Poaceae</taxon>
        <taxon>BOP clade</taxon>
        <taxon>Oryzoideae</taxon>
        <taxon>Oryzeae</taxon>
        <taxon>Oryzinae</taxon>
        <taxon>Oryza</taxon>
    </lineage>
</organism>
<dbReference type="Gene3D" id="3.80.10.10">
    <property type="entry name" value="Ribonuclease Inhibitor"/>
    <property type="match status" value="3"/>
</dbReference>
<evidence type="ECO:0000256" key="1">
    <source>
        <dbReference type="SAM" id="MobiDB-lite"/>
    </source>
</evidence>